<feature type="compositionally biased region" description="Basic and acidic residues" evidence="1">
    <location>
        <begin position="680"/>
        <end position="696"/>
    </location>
</feature>
<evidence type="ECO:0000259" key="2">
    <source>
        <dbReference type="PROSITE" id="PS50132"/>
    </source>
</evidence>
<feature type="domain" description="RGS" evidence="2">
    <location>
        <begin position="794"/>
        <end position="900"/>
    </location>
</feature>
<dbReference type="Gene3D" id="1.10.167.10">
    <property type="entry name" value="Regulator of G-protein Signalling 4, domain 2"/>
    <property type="match status" value="2"/>
</dbReference>
<dbReference type="GO" id="GO:0005737">
    <property type="term" value="C:cytoplasm"/>
    <property type="evidence" value="ECO:0007669"/>
    <property type="project" value="TreeGrafter"/>
</dbReference>
<dbReference type="CDD" id="cd08725">
    <property type="entry name" value="RGS_RGS22_4"/>
    <property type="match status" value="1"/>
</dbReference>
<proteinExistence type="predicted"/>
<dbReference type="InterPro" id="IPR016137">
    <property type="entry name" value="RGS"/>
</dbReference>
<feature type="region of interest" description="Disordered" evidence="1">
    <location>
        <begin position="234"/>
        <end position="268"/>
    </location>
</feature>
<dbReference type="GO" id="GO:0001965">
    <property type="term" value="F:G-protein alpha-subunit binding"/>
    <property type="evidence" value="ECO:0007669"/>
    <property type="project" value="InterPro"/>
</dbReference>
<feature type="region of interest" description="Disordered" evidence="1">
    <location>
        <begin position="658"/>
        <end position="708"/>
    </location>
</feature>
<comment type="caution">
    <text evidence="3">The sequence shown here is derived from an EMBL/GenBank/DDBJ whole genome shotgun (WGS) entry which is preliminary data.</text>
</comment>
<feature type="compositionally biased region" description="Basic and acidic residues" evidence="1">
    <location>
        <begin position="946"/>
        <end position="962"/>
    </location>
</feature>
<feature type="region of interest" description="Disordered" evidence="1">
    <location>
        <begin position="1"/>
        <end position="23"/>
    </location>
</feature>
<dbReference type="EMBL" id="JAAKFY010000021">
    <property type="protein sequence ID" value="KAF3840417.1"/>
    <property type="molecule type" value="Genomic_DNA"/>
</dbReference>
<feature type="domain" description="RGS" evidence="2">
    <location>
        <begin position="460"/>
        <end position="554"/>
    </location>
</feature>
<evidence type="ECO:0000313" key="3">
    <source>
        <dbReference type="EMBL" id="KAF3840417.1"/>
    </source>
</evidence>
<dbReference type="OrthoDB" id="10013157at2759"/>
<name>A0A7J5XV62_DISMA</name>
<feature type="compositionally biased region" description="Polar residues" evidence="1">
    <location>
        <begin position="697"/>
        <end position="707"/>
    </location>
</feature>
<dbReference type="InterPro" id="IPR042651">
    <property type="entry name" value="Rgs22"/>
</dbReference>
<dbReference type="GO" id="GO:0009966">
    <property type="term" value="P:regulation of signal transduction"/>
    <property type="evidence" value="ECO:0007669"/>
    <property type="project" value="InterPro"/>
</dbReference>
<dbReference type="InterPro" id="IPR048074">
    <property type="entry name" value="RGS22_RGS_fourth"/>
</dbReference>
<dbReference type="InterPro" id="IPR036305">
    <property type="entry name" value="RGS_sf"/>
</dbReference>
<keyword evidence="4" id="KW-1185">Reference proteome</keyword>
<feature type="compositionally biased region" description="Polar residues" evidence="1">
    <location>
        <begin position="756"/>
        <end position="768"/>
    </location>
</feature>
<dbReference type="Proteomes" id="UP000518266">
    <property type="component" value="Unassembled WGS sequence"/>
</dbReference>
<dbReference type="SUPFAM" id="SSF48097">
    <property type="entry name" value="Regulator of G-protein signaling, RGS"/>
    <property type="match status" value="3"/>
</dbReference>
<feature type="compositionally biased region" description="Polar residues" evidence="1">
    <location>
        <begin position="658"/>
        <end position="667"/>
    </location>
</feature>
<organism evidence="3 4">
    <name type="scientific">Dissostichus mawsoni</name>
    <name type="common">Antarctic cod</name>
    <dbReference type="NCBI Taxonomy" id="36200"/>
    <lineage>
        <taxon>Eukaryota</taxon>
        <taxon>Metazoa</taxon>
        <taxon>Chordata</taxon>
        <taxon>Craniata</taxon>
        <taxon>Vertebrata</taxon>
        <taxon>Euteleostomi</taxon>
        <taxon>Actinopterygii</taxon>
        <taxon>Neopterygii</taxon>
        <taxon>Teleostei</taxon>
        <taxon>Neoteleostei</taxon>
        <taxon>Acanthomorphata</taxon>
        <taxon>Eupercaria</taxon>
        <taxon>Perciformes</taxon>
        <taxon>Notothenioidei</taxon>
        <taxon>Nototheniidae</taxon>
        <taxon>Dissostichus</taxon>
    </lineage>
</organism>
<evidence type="ECO:0000313" key="4">
    <source>
        <dbReference type="Proteomes" id="UP000518266"/>
    </source>
</evidence>
<gene>
    <name evidence="3" type="ORF">F7725_019134</name>
</gene>
<feature type="compositionally biased region" description="Acidic residues" evidence="1">
    <location>
        <begin position="963"/>
        <end position="975"/>
    </location>
</feature>
<sequence>MHRSKSQLLTGDPTAPARTPPVDNRYTVRCLDREQGIQWIIKERLPFFLLSDCYSEYRLAKLLFEWSPVLCIHRRKGGSGGTPMSAPQLRCSTQTDQENKKALKVLTCSHSQKNSSAKEGSMRMLNVTCLCSDHMEHLNTKCSSSMWENPILQGTQTELSLHAREEKLLKESSEVQLEEVAATVVTQVLNNALSQADTSDCWSTSGEQIHRNSTHRSCERRACIQHLADGGTDRLGGEKEKLQEGKKKSGGEEKTKWPKKNREVGRRNRDQENIHDNCCQGTCCRGNRQGVDELKEFLRGTSGEKLLNLWMDIERLKAPQNRERKNRYLVLMRSRYLLSSSLSVQLLSRLGLTTSPCWTEDRLHSVQPPLTEALLHYWVPRFWTSHCARAEHEDPPPLELWTACGVSPLSDTQPHRGSTTMTPSPHSVLTQLYSGRSQLLDSRRMEKMIQALCADSCAGLYFTHFCEQSGNQLWENAVYFWTDLQHYHELFYQDGLDHYRVQREAQLLYSTYLFSSARRSIGVDEEIRTEVYDQLMPAFEEVFDRVEEHTLNILLEPWTLLLSRDKEYFQKVEQSQSILFPSPINPSTPFTKGAHAPNSWSRVSPNLKGYRLGSLLRHHHEIGHFIRTAQRDMAVRQERSSHIATKYLNRKYFFGSDSPASSEQQNDVYRYETEADEEIREQRDCGNDEEHSRSQEGGDSESVTASGRWTGASEAGTSLRSCGLEIQAIIRSHMEKNLAASVSVHSRVTERLKNQPKPQTAGRPSQTVYREARRRKEAWEAGGLWMSSSKEILLFRQILLHPDTCMQFQHFVSLKGDFLENDVLFWLEVQRYKDLCHSHSDEATIQQKISTIINCFINSSMPPALQIDIPPEQAQHILEKRQQLGPYIFREAQMSVFSALLKFWPEFQELSSSVQEEQLLPLLQERRVQHSARVRRQRRKEEEEEERKRSQEELERPESSFREEEETDDEDDIEEGQERRNVTKEWRTQSRVLLTPTQPLSWSYSKVVLRLQCPVSSQDTPLQNRQYTV</sequence>
<protein>
    <recommendedName>
        <fullName evidence="2">RGS domain-containing protein</fullName>
    </recommendedName>
</protein>
<dbReference type="SMART" id="SM00315">
    <property type="entry name" value="RGS"/>
    <property type="match status" value="1"/>
</dbReference>
<evidence type="ECO:0000256" key="1">
    <source>
        <dbReference type="SAM" id="MobiDB-lite"/>
    </source>
</evidence>
<dbReference type="AlphaFoldDB" id="A0A7J5XV62"/>
<accession>A0A7J5XV62</accession>
<dbReference type="PROSITE" id="PS50132">
    <property type="entry name" value="RGS"/>
    <property type="match status" value="2"/>
</dbReference>
<dbReference type="InterPro" id="IPR044926">
    <property type="entry name" value="RGS_subdomain_2"/>
</dbReference>
<feature type="region of interest" description="Disordered" evidence="1">
    <location>
        <begin position="749"/>
        <end position="769"/>
    </location>
</feature>
<dbReference type="PANTHER" id="PTHR46583:SF1">
    <property type="entry name" value="REGULATOR OF G-PROTEIN SIGNALING 22"/>
    <property type="match status" value="1"/>
</dbReference>
<dbReference type="Pfam" id="PF00615">
    <property type="entry name" value="RGS"/>
    <property type="match status" value="2"/>
</dbReference>
<feature type="region of interest" description="Disordered" evidence="1">
    <location>
        <begin position="931"/>
        <end position="982"/>
    </location>
</feature>
<reference evidence="3 4" key="1">
    <citation type="submission" date="2020-03" db="EMBL/GenBank/DDBJ databases">
        <title>Dissostichus mawsoni Genome sequencing and assembly.</title>
        <authorList>
            <person name="Park H."/>
        </authorList>
    </citation>
    <scope>NUCLEOTIDE SEQUENCE [LARGE SCALE GENOMIC DNA]</scope>
    <source>
        <strain evidence="3">DM0001</strain>
        <tissue evidence="3">Muscle</tissue>
    </source>
</reference>
<dbReference type="GO" id="GO:0005634">
    <property type="term" value="C:nucleus"/>
    <property type="evidence" value="ECO:0007669"/>
    <property type="project" value="TreeGrafter"/>
</dbReference>
<dbReference type="PANTHER" id="PTHR46583">
    <property type="entry name" value="REGULATOR OF G-PROTEIN SIGNALING 22"/>
    <property type="match status" value="1"/>
</dbReference>